<organism evidence="8 9">
    <name type="scientific">Aphis glycines</name>
    <name type="common">Soybean aphid</name>
    <dbReference type="NCBI Taxonomy" id="307491"/>
    <lineage>
        <taxon>Eukaryota</taxon>
        <taxon>Metazoa</taxon>
        <taxon>Ecdysozoa</taxon>
        <taxon>Arthropoda</taxon>
        <taxon>Hexapoda</taxon>
        <taxon>Insecta</taxon>
        <taxon>Pterygota</taxon>
        <taxon>Neoptera</taxon>
        <taxon>Paraneoptera</taxon>
        <taxon>Hemiptera</taxon>
        <taxon>Sternorrhyncha</taxon>
        <taxon>Aphidomorpha</taxon>
        <taxon>Aphidoidea</taxon>
        <taxon>Aphididae</taxon>
        <taxon>Aphidini</taxon>
        <taxon>Aphis</taxon>
        <taxon>Aphis</taxon>
    </lineage>
</organism>
<proteinExistence type="predicted"/>
<dbReference type="PANTHER" id="PTHR47577">
    <property type="entry name" value="THAP DOMAIN-CONTAINING PROTEIN 6"/>
    <property type="match status" value="1"/>
</dbReference>
<evidence type="ECO:0000259" key="7">
    <source>
        <dbReference type="PROSITE" id="PS50950"/>
    </source>
</evidence>
<dbReference type="PROSITE" id="PS50950">
    <property type="entry name" value="ZF_THAP"/>
    <property type="match status" value="1"/>
</dbReference>
<evidence type="ECO:0000256" key="3">
    <source>
        <dbReference type="ARBA" id="ARBA00022833"/>
    </source>
</evidence>
<protein>
    <recommendedName>
        <fullName evidence="7">THAP-type domain-containing protein</fullName>
    </recommendedName>
</protein>
<dbReference type="Pfam" id="PF12017">
    <property type="entry name" value="Tnp_P_element"/>
    <property type="match status" value="1"/>
</dbReference>
<dbReference type="SMART" id="SM00980">
    <property type="entry name" value="THAP"/>
    <property type="match status" value="1"/>
</dbReference>
<dbReference type="SUPFAM" id="SSF57716">
    <property type="entry name" value="Glucocorticoid receptor-like (DNA-binding domain)"/>
    <property type="match status" value="1"/>
</dbReference>
<evidence type="ECO:0000313" key="8">
    <source>
        <dbReference type="EMBL" id="KAE9524084.1"/>
    </source>
</evidence>
<dbReference type="InterPro" id="IPR048365">
    <property type="entry name" value="TNP-like_RNaseH_N"/>
</dbReference>
<feature type="coiled-coil region" evidence="6">
    <location>
        <begin position="168"/>
        <end position="195"/>
    </location>
</feature>
<evidence type="ECO:0000256" key="2">
    <source>
        <dbReference type="ARBA" id="ARBA00022771"/>
    </source>
</evidence>
<keyword evidence="1" id="KW-0479">Metal-binding</keyword>
<evidence type="ECO:0000256" key="4">
    <source>
        <dbReference type="ARBA" id="ARBA00023125"/>
    </source>
</evidence>
<dbReference type="InterPro" id="IPR006612">
    <property type="entry name" value="THAP_Znf"/>
</dbReference>
<dbReference type="Gene3D" id="6.20.210.20">
    <property type="entry name" value="THAP domain"/>
    <property type="match status" value="1"/>
</dbReference>
<accession>A0A6G0T1K6</accession>
<keyword evidence="2 5" id="KW-0863">Zinc-finger</keyword>
<dbReference type="AlphaFoldDB" id="A0A6G0T1K6"/>
<dbReference type="InterPro" id="IPR038441">
    <property type="entry name" value="THAP_Znf_sf"/>
</dbReference>
<dbReference type="Pfam" id="PF21788">
    <property type="entry name" value="TNP-like_GBD"/>
    <property type="match status" value="1"/>
</dbReference>
<evidence type="ECO:0000256" key="1">
    <source>
        <dbReference type="ARBA" id="ARBA00022723"/>
    </source>
</evidence>
<dbReference type="InterPro" id="IPR021896">
    <property type="entry name" value="THAP9-like_HTH"/>
</dbReference>
<reference evidence="8 9" key="1">
    <citation type="submission" date="2019-08" db="EMBL/GenBank/DDBJ databases">
        <title>The genome of the soybean aphid Biotype 1, its phylome, world population structure and adaptation to the North American continent.</title>
        <authorList>
            <person name="Giordano R."/>
            <person name="Donthu R.K."/>
            <person name="Hernandez A.G."/>
            <person name="Wright C.L."/>
            <person name="Zimin A.V."/>
        </authorList>
    </citation>
    <scope>NUCLEOTIDE SEQUENCE [LARGE SCALE GENOMIC DNA]</scope>
    <source>
        <tissue evidence="8">Whole aphids</tissue>
    </source>
</reference>
<dbReference type="GO" id="GO:0003677">
    <property type="term" value="F:DNA binding"/>
    <property type="evidence" value="ECO:0007669"/>
    <property type="project" value="UniProtKB-UniRule"/>
</dbReference>
<dbReference type="Pfam" id="PF21787">
    <property type="entry name" value="TNP-like_RNaseH_N"/>
    <property type="match status" value="1"/>
</dbReference>
<comment type="caution">
    <text evidence="8">The sequence shown here is derived from an EMBL/GenBank/DDBJ whole genome shotgun (WGS) entry which is preliminary data.</text>
</comment>
<gene>
    <name evidence="8" type="ORF">AGLY_015449</name>
</gene>
<keyword evidence="3" id="KW-0862">Zinc</keyword>
<dbReference type="PANTHER" id="PTHR47577:SF2">
    <property type="entry name" value="THAP DOMAIN CONTAINING 9"/>
    <property type="match status" value="1"/>
</dbReference>
<evidence type="ECO:0000256" key="6">
    <source>
        <dbReference type="SAM" id="Coils"/>
    </source>
</evidence>
<dbReference type="Proteomes" id="UP000475862">
    <property type="component" value="Unassembled WGS sequence"/>
</dbReference>
<keyword evidence="6" id="KW-0175">Coiled coil</keyword>
<dbReference type="GO" id="GO:0008270">
    <property type="term" value="F:zinc ion binding"/>
    <property type="evidence" value="ECO:0007669"/>
    <property type="project" value="UniProtKB-KW"/>
</dbReference>
<dbReference type="SMART" id="SM00692">
    <property type="entry name" value="DM3"/>
    <property type="match status" value="1"/>
</dbReference>
<dbReference type="OrthoDB" id="6629190at2759"/>
<sequence>MFFITIYYYLPSILNVYNRFPKDEELKKLWLDVCGIKNSKPSHRICDNHFTEDSFNENGNLLMKAVPSLSLIKSINKPSDSSNGCKRKLSYDNYVVSESVKFIKNTDDISVNKPNQMEIIQNTTMITPPTPISKKVIMFPRYINDLSVENFKTPRRRQRNLSFVKNIYNEKLKTIHNLQKKNKRLITKVKTLKDLMKEKKNFISENASKLLQSMGSESLCEVVARKLIGKKVEFSNELKKFAVTLQYYSSRAYNFVRKQFSNVLPHPRTLNKWYHVINGEPGFTRETFNTLKLKVAENKVVIGNLVLDEMSIKDKVEFDGKKFHGLVDMGSGADFDSDNVDHATSALVFLIVAVNGNWKLPLGYFLVKGLNSSELASLVKKCLELLHDTGVIVNSMTFDGAHTNLSMCTKLGGNLNINNPQYFFPHPISKEPGFLFYDPCHMIKLIRNTLGDKKLLIGANNEEIKWDHIKNLYNKEKKEEGLKAATKLTRKHIYYYNEKMNVKLASQVLSSSVSCALTFYETLDSEFTYVKPTAEFCMIMNNAFDILNCRTKYSKSPFNLALSPSTFDKYLDFTNRFEKYVHSLMLSSGQKVIESLRKTGFIGIVTCHVQAIERCNMEWM</sequence>
<evidence type="ECO:0000256" key="5">
    <source>
        <dbReference type="PROSITE-ProRule" id="PRU00309"/>
    </source>
</evidence>
<dbReference type="Pfam" id="PF05485">
    <property type="entry name" value="THAP"/>
    <property type="match status" value="1"/>
</dbReference>
<dbReference type="EMBL" id="VYZN01000072">
    <property type="protein sequence ID" value="KAE9524084.1"/>
    <property type="molecule type" value="Genomic_DNA"/>
</dbReference>
<keyword evidence="4 5" id="KW-0238">DNA-binding</keyword>
<evidence type="ECO:0000313" key="9">
    <source>
        <dbReference type="Proteomes" id="UP000475862"/>
    </source>
</evidence>
<feature type="domain" description="THAP-type" evidence="7">
    <location>
        <begin position="1"/>
        <end position="70"/>
    </location>
</feature>
<name>A0A6G0T1K6_APHGL</name>
<keyword evidence="9" id="KW-1185">Reference proteome</keyword>
<dbReference type="InterPro" id="IPR048366">
    <property type="entry name" value="TNP-like_GBD"/>
</dbReference>